<dbReference type="InterPro" id="IPR010610">
    <property type="entry name" value="EryCIII-like_C"/>
</dbReference>
<accession>A0ABP7FA75</accession>
<dbReference type="NCBIfam" id="TIGR01426">
    <property type="entry name" value="MGT"/>
    <property type="match status" value="1"/>
</dbReference>
<dbReference type="PANTHER" id="PTHR48043:SF145">
    <property type="entry name" value="FI06409P-RELATED"/>
    <property type="match status" value="1"/>
</dbReference>
<reference evidence="6" key="1">
    <citation type="journal article" date="2019" name="Int. J. Syst. Evol. Microbiol.">
        <title>The Global Catalogue of Microorganisms (GCM) 10K type strain sequencing project: providing services to taxonomists for standard genome sequencing and annotation.</title>
        <authorList>
            <consortium name="The Broad Institute Genomics Platform"/>
            <consortium name="The Broad Institute Genome Sequencing Center for Infectious Disease"/>
            <person name="Wu L."/>
            <person name="Ma J."/>
        </authorList>
    </citation>
    <scope>NUCLEOTIDE SEQUENCE [LARGE SCALE GENOMIC DNA]</scope>
    <source>
        <strain evidence="6">JCM 17336</strain>
    </source>
</reference>
<dbReference type="RefSeq" id="WP_345157978.1">
    <property type="nucleotide sequence ID" value="NZ_BAABDT010000002.1"/>
</dbReference>
<dbReference type="Gene3D" id="3.40.50.2000">
    <property type="entry name" value="Glycogen Phosphorylase B"/>
    <property type="match status" value="2"/>
</dbReference>
<sequence length="407" mass="46279">MSKALFLSIPSHGHMNPMMGLADELILQGEKVTFFSSQEFKKSIEELGAEFISYKEDLNIFQKKEEKPSEEQSKKKPLKGLASAFLHPEIFIDDVLNEIGDRNFDYIVFSAAYPYAKLISQILKIPAISSYAVFATKEELFNKTAETETPKKGPFGLNPEIMEEFKKVRENLILKHKIQIPENMMDLLFNKGDLNIIYTSKYFIRNIDNYDESFIFIGPPIYKKKYTVDFPFEKIEGKKVIYISLGTIFSNHSTDLNHMFFKAFADTEYVVVMAAHKVNLAETEIPKNFIIRDYVPQLEILKKTTAAITHGGMNSMGDLLYYNIPFISIPLGADQFFLSNRAEELGATIVLDANTITAETIKNSIEKILANSSYNENSTKISDSFKSAGGYKKAAEEIFKLKNRQSL</sequence>
<evidence type="ECO:0000259" key="4">
    <source>
        <dbReference type="Pfam" id="PF06722"/>
    </source>
</evidence>
<protein>
    <submittedName>
        <fullName evidence="5">Glycosyltransferase</fullName>
    </submittedName>
</protein>
<gene>
    <name evidence="5" type="ORF">GCM10022422_15970</name>
</gene>
<dbReference type="CDD" id="cd03784">
    <property type="entry name" value="GT1_Gtf-like"/>
    <property type="match status" value="1"/>
</dbReference>
<dbReference type="InterPro" id="IPR002213">
    <property type="entry name" value="UDP_glucos_trans"/>
</dbReference>
<evidence type="ECO:0000313" key="5">
    <source>
        <dbReference type="EMBL" id="GAA3733956.1"/>
    </source>
</evidence>
<name>A0ABP7FA75_9FLAO</name>
<evidence type="ECO:0000256" key="2">
    <source>
        <dbReference type="ARBA" id="ARBA00022676"/>
    </source>
</evidence>
<keyword evidence="2" id="KW-0328">Glycosyltransferase</keyword>
<feature type="domain" description="Erythromycin biosynthesis protein CIII-like C-terminal" evidence="4">
    <location>
        <begin position="266"/>
        <end position="386"/>
    </location>
</feature>
<comment type="caution">
    <text evidence="5">The sequence shown here is derived from an EMBL/GenBank/DDBJ whole genome shotgun (WGS) entry which is preliminary data.</text>
</comment>
<evidence type="ECO:0000256" key="1">
    <source>
        <dbReference type="ARBA" id="ARBA00009995"/>
    </source>
</evidence>
<dbReference type="InterPro" id="IPR050271">
    <property type="entry name" value="UDP-glycosyltransferase"/>
</dbReference>
<organism evidence="5 6">
    <name type="scientific">Flavobacterium ginsengisoli</name>
    <dbReference type="NCBI Taxonomy" id="871694"/>
    <lineage>
        <taxon>Bacteria</taxon>
        <taxon>Pseudomonadati</taxon>
        <taxon>Bacteroidota</taxon>
        <taxon>Flavobacteriia</taxon>
        <taxon>Flavobacteriales</taxon>
        <taxon>Flavobacteriaceae</taxon>
        <taxon>Flavobacterium</taxon>
    </lineage>
</organism>
<proteinExistence type="inferred from homology"/>
<dbReference type="EMBL" id="BAABDT010000002">
    <property type="protein sequence ID" value="GAA3733956.1"/>
    <property type="molecule type" value="Genomic_DNA"/>
</dbReference>
<dbReference type="PANTHER" id="PTHR48043">
    <property type="entry name" value="EG:EG0003.4 PROTEIN-RELATED"/>
    <property type="match status" value="1"/>
</dbReference>
<dbReference type="Proteomes" id="UP001501367">
    <property type="component" value="Unassembled WGS sequence"/>
</dbReference>
<dbReference type="SUPFAM" id="SSF53756">
    <property type="entry name" value="UDP-Glycosyltransferase/glycogen phosphorylase"/>
    <property type="match status" value="1"/>
</dbReference>
<evidence type="ECO:0000256" key="3">
    <source>
        <dbReference type="ARBA" id="ARBA00022679"/>
    </source>
</evidence>
<dbReference type="Pfam" id="PF06722">
    <property type="entry name" value="EryCIII-like_C"/>
    <property type="match status" value="1"/>
</dbReference>
<dbReference type="InterPro" id="IPR006326">
    <property type="entry name" value="UDPGT_MGT-like"/>
</dbReference>
<keyword evidence="6" id="KW-1185">Reference proteome</keyword>
<keyword evidence="3" id="KW-0808">Transferase</keyword>
<comment type="similarity">
    <text evidence="1">Belongs to the UDP-glycosyltransferase family.</text>
</comment>
<evidence type="ECO:0000313" key="6">
    <source>
        <dbReference type="Proteomes" id="UP001501367"/>
    </source>
</evidence>